<feature type="region of interest" description="Disordered" evidence="1">
    <location>
        <begin position="151"/>
        <end position="194"/>
    </location>
</feature>
<accession>A0A5N7CK15</accession>
<dbReference type="Proteomes" id="UP000326877">
    <property type="component" value="Unassembled WGS sequence"/>
</dbReference>
<feature type="compositionally biased region" description="Polar residues" evidence="1">
    <location>
        <begin position="183"/>
        <end position="194"/>
    </location>
</feature>
<evidence type="ECO:0000256" key="1">
    <source>
        <dbReference type="SAM" id="MobiDB-lite"/>
    </source>
</evidence>
<evidence type="ECO:0000313" key="2">
    <source>
        <dbReference type="EMBL" id="KAE8394018.1"/>
    </source>
</evidence>
<sequence length="194" mass="22236">MFAHSEKVKVGKKSTLLGVPTPVPRGLGRSSHAMRMARWDKVPFTLWTNHRAFQVIAAFIIFLPQNFFFFNSFSFEIDTTIGVGALPAFYFMDKLGEKCRTISPRAEYIYRVFLPSPFETRHIPSSSSLVYLLFAPLLHLRRSVTISNPRKEKIGENLAREKKGQTERERGKKKRKNPKAELNPTNGPSSHIRE</sequence>
<dbReference type="AlphaFoldDB" id="A0A5N7CK15"/>
<organism evidence="2">
    <name type="scientific">Petromyces alliaceus</name>
    <name type="common">Aspergillus alliaceus</name>
    <dbReference type="NCBI Taxonomy" id="209559"/>
    <lineage>
        <taxon>Eukaryota</taxon>
        <taxon>Fungi</taxon>
        <taxon>Dikarya</taxon>
        <taxon>Ascomycota</taxon>
        <taxon>Pezizomycotina</taxon>
        <taxon>Eurotiomycetes</taxon>
        <taxon>Eurotiomycetidae</taxon>
        <taxon>Eurotiales</taxon>
        <taxon>Aspergillaceae</taxon>
        <taxon>Aspergillus</taxon>
        <taxon>Aspergillus subgen. Circumdati</taxon>
    </lineage>
</organism>
<gene>
    <name evidence="2" type="ORF">BDV23DRAFT_23512</name>
</gene>
<dbReference type="EMBL" id="ML735226">
    <property type="protein sequence ID" value="KAE8394018.1"/>
    <property type="molecule type" value="Genomic_DNA"/>
</dbReference>
<reference evidence="2" key="1">
    <citation type="submission" date="2019-04" db="EMBL/GenBank/DDBJ databases">
        <title>Friends and foes A comparative genomics studyof 23 Aspergillus species from section Flavi.</title>
        <authorList>
            <consortium name="DOE Joint Genome Institute"/>
            <person name="Kjaerbolling I."/>
            <person name="Vesth T."/>
            <person name="Frisvad J.C."/>
            <person name="Nybo J.L."/>
            <person name="Theobald S."/>
            <person name="Kildgaard S."/>
            <person name="Isbrandt T."/>
            <person name="Kuo A."/>
            <person name="Sato A."/>
            <person name="Lyhne E.K."/>
            <person name="Kogle M.E."/>
            <person name="Wiebenga A."/>
            <person name="Kun R.S."/>
            <person name="Lubbers R.J."/>
            <person name="Makela M.R."/>
            <person name="Barry K."/>
            <person name="Chovatia M."/>
            <person name="Clum A."/>
            <person name="Daum C."/>
            <person name="Haridas S."/>
            <person name="He G."/>
            <person name="LaButti K."/>
            <person name="Lipzen A."/>
            <person name="Mondo S."/>
            <person name="Riley R."/>
            <person name="Salamov A."/>
            <person name="Simmons B.A."/>
            <person name="Magnuson J.K."/>
            <person name="Henrissat B."/>
            <person name="Mortensen U.H."/>
            <person name="Larsen T.O."/>
            <person name="Devries R.P."/>
            <person name="Grigoriev I.V."/>
            <person name="Machida M."/>
            <person name="Baker S.E."/>
            <person name="Andersen M.R."/>
        </authorList>
    </citation>
    <scope>NUCLEOTIDE SEQUENCE [LARGE SCALE GENOMIC DNA]</scope>
    <source>
        <strain evidence="2">IBT 14317</strain>
    </source>
</reference>
<proteinExistence type="predicted"/>
<feature type="compositionally biased region" description="Basic and acidic residues" evidence="1">
    <location>
        <begin position="151"/>
        <end position="170"/>
    </location>
</feature>
<name>A0A5N7CK15_PETAA</name>
<protein>
    <submittedName>
        <fullName evidence="2">Uncharacterized protein</fullName>
    </submittedName>
</protein>